<dbReference type="InterPro" id="IPR010093">
    <property type="entry name" value="SinI_DNA-bd"/>
</dbReference>
<organism evidence="2">
    <name type="scientific">mine drainage metagenome</name>
    <dbReference type="NCBI Taxonomy" id="410659"/>
    <lineage>
        <taxon>unclassified sequences</taxon>
        <taxon>metagenomes</taxon>
        <taxon>ecological metagenomes</taxon>
    </lineage>
</organism>
<comment type="caution">
    <text evidence="2">The sequence shown here is derived from an EMBL/GenBank/DDBJ whole genome shotgun (WGS) entry which is preliminary data.</text>
</comment>
<protein>
    <submittedName>
        <fullName evidence="2">Excisionase/Xis, DNA-binding</fullName>
    </submittedName>
</protein>
<dbReference type="GO" id="GO:0003677">
    <property type="term" value="F:DNA binding"/>
    <property type="evidence" value="ECO:0007669"/>
    <property type="project" value="UniProtKB-KW"/>
</dbReference>
<reference evidence="2" key="1">
    <citation type="submission" date="2009-10" db="EMBL/GenBank/DDBJ databases">
        <title>Diversity of trophic interactions inside an arsenic-rich microbial ecosystem.</title>
        <authorList>
            <person name="Bertin P.N."/>
            <person name="Heinrich-Salmeron A."/>
            <person name="Pelletier E."/>
            <person name="Goulhen-Chollet F."/>
            <person name="Arsene-Ploetze F."/>
            <person name="Gallien S."/>
            <person name="Calteau A."/>
            <person name="Vallenet D."/>
            <person name="Casiot C."/>
            <person name="Chane-Woon-Ming B."/>
            <person name="Giloteaux L."/>
            <person name="Barakat M."/>
            <person name="Bonnefoy V."/>
            <person name="Bruneel O."/>
            <person name="Chandler M."/>
            <person name="Cleiss J."/>
            <person name="Duran R."/>
            <person name="Elbaz-Poulichet F."/>
            <person name="Fonknechten N."/>
            <person name="Lauga B."/>
            <person name="Mornico D."/>
            <person name="Ortet P."/>
            <person name="Schaeffer C."/>
            <person name="Siguier P."/>
            <person name="Alexander Thil Smith A."/>
            <person name="Van Dorsselaer A."/>
            <person name="Weissenbach J."/>
            <person name="Medigue C."/>
            <person name="Le Paslier D."/>
        </authorList>
    </citation>
    <scope>NUCLEOTIDE SEQUENCE</scope>
</reference>
<dbReference type="EMBL" id="CABQ01000162">
    <property type="protein sequence ID" value="CBI07926.1"/>
    <property type="molecule type" value="Genomic_DNA"/>
</dbReference>
<name>E6QL06_9ZZZZ</name>
<dbReference type="Pfam" id="PF12728">
    <property type="entry name" value="HTH_17"/>
    <property type="match status" value="1"/>
</dbReference>
<proteinExistence type="predicted"/>
<sequence>MPEIGDVVNVPVSEQDQREILDLYSRIRSAEAKLVGPDGKTQVLPTNLYSFLCRLLGDLKAGKSVTILQNNAELTTVEAAKLLAVSRQFLIQILERADIPYHMVGTHRRLYARDVLAYKGRRDSARRKTLDDLARAEFAEGLYDRVPVHDSDAR</sequence>
<evidence type="ECO:0000259" key="1">
    <source>
        <dbReference type="Pfam" id="PF12728"/>
    </source>
</evidence>
<dbReference type="AlphaFoldDB" id="E6QL06"/>
<evidence type="ECO:0000313" key="2">
    <source>
        <dbReference type="EMBL" id="CBI07926.1"/>
    </source>
</evidence>
<gene>
    <name evidence="2" type="ORF">CARN6_1337</name>
</gene>
<dbReference type="InterPro" id="IPR041657">
    <property type="entry name" value="HTH_17"/>
</dbReference>
<accession>E6QL06</accession>
<dbReference type="NCBIfam" id="TIGR01764">
    <property type="entry name" value="excise"/>
    <property type="match status" value="1"/>
</dbReference>
<keyword evidence="2" id="KW-0238">DNA-binding</keyword>
<feature type="domain" description="Helix-turn-helix" evidence="1">
    <location>
        <begin position="74"/>
        <end position="121"/>
    </location>
</feature>